<dbReference type="EMBL" id="MU118023">
    <property type="protein sequence ID" value="KAF9647956.1"/>
    <property type="molecule type" value="Genomic_DNA"/>
</dbReference>
<keyword evidence="2" id="KW-1185">Reference proteome</keyword>
<proteinExistence type="predicted"/>
<evidence type="ECO:0000313" key="2">
    <source>
        <dbReference type="Proteomes" id="UP000886501"/>
    </source>
</evidence>
<organism evidence="1 2">
    <name type="scientific">Thelephora ganbajun</name>
    <name type="common">Ganba fungus</name>
    <dbReference type="NCBI Taxonomy" id="370292"/>
    <lineage>
        <taxon>Eukaryota</taxon>
        <taxon>Fungi</taxon>
        <taxon>Dikarya</taxon>
        <taxon>Basidiomycota</taxon>
        <taxon>Agaricomycotina</taxon>
        <taxon>Agaricomycetes</taxon>
        <taxon>Thelephorales</taxon>
        <taxon>Thelephoraceae</taxon>
        <taxon>Thelephora</taxon>
    </lineage>
</organism>
<name>A0ACB6ZFM1_THEGA</name>
<comment type="caution">
    <text evidence="1">The sequence shown here is derived from an EMBL/GenBank/DDBJ whole genome shotgun (WGS) entry which is preliminary data.</text>
</comment>
<accession>A0ACB6ZFM1</accession>
<evidence type="ECO:0000313" key="1">
    <source>
        <dbReference type="EMBL" id="KAF9647956.1"/>
    </source>
</evidence>
<gene>
    <name evidence="1" type="ORF">BDM02DRAFT_3243918</name>
</gene>
<protein>
    <submittedName>
        <fullName evidence="1">Kinase-like protein</fullName>
    </submittedName>
</protein>
<reference evidence="1" key="2">
    <citation type="journal article" date="2020" name="Nat. Commun.">
        <title>Large-scale genome sequencing of mycorrhizal fungi provides insights into the early evolution of symbiotic traits.</title>
        <authorList>
            <person name="Miyauchi S."/>
            <person name="Kiss E."/>
            <person name="Kuo A."/>
            <person name="Drula E."/>
            <person name="Kohler A."/>
            <person name="Sanchez-Garcia M."/>
            <person name="Morin E."/>
            <person name="Andreopoulos B."/>
            <person name="Barry K.W."/>
            <person name="Bonito G."/>
            <person name="Buee M."/>
            <person name="Carver A."/>
            <person name="Chen C."/>
            <person name="Cichocki N."/>
            <person name="Clum A."/>
            <person name="Culley D."/>
            <person name="Crous P.W."/>
            <person name="Fauchery L."/>
            <person name="Girlanda M."/>
            <person name="Hayes R.D."/>
            <person name="Keri Z."/>
            <person name="LaButti K."/>
            <person name="Lipzen A."/>
            <person name="Lombard V."/>
            <person name="Magnuson J."/>
            <person name="Maillard F."/>
            <person name="Murat C."/>
            <person name="Nolan M."/>
            <person name="Ohm R.A."/>
            <person name="Pangilinan J."/>
            <person name="Pereira M.F."/>
            <person name="Perotto S."/>
            <person name="Peter M."/>
            <person name="Pfister S."/>
            <person name="Riley R."/>
            <person name="Sitrit Y."/>
            <person name="Stielow J.B."/>
            <person name="Szollosi G."/>
            <person name="Zifcakova L."/>
            <person name="Stursova M."/>
            <person name="Spatafora J.W."/>
            <person name="Tedersoo L."/>
            <person name="Vaario L.M."/>
            <person name="Yamada A."/>
            <person name="Yan M."/>
            <person name="Wang P."/>
            <person name="Xu J."/>
            <person name="Bruns T."/>
            <person name="Baldrian P."/>
            <person name="Vilgalys R."/>
            <person name="Dunand C."/>
            <person name="Henrissat B."/>
            <person name="Grigoriev I.V."/>
            <person name="Hibbett D."/>
            <person name="Nagy L.G."/>
            <person name="Martin F.M."/>
        </authorList>
    </citation>
    <scope>NUCLEOTIDE SEQUENCE</scope>
    <source>
        <strain evidence="1">P2</strain>
    </source>
</reference>
<sequence>MTIWGQIVDSLPTNSDLWKWCIRELSGTCGVYRILPTSHAITFTLSRPGPRPFASGGRSDIWRLTDEDGRDQVFAVRSFRVYEQDPVDMIDKRYCKAVIVLKRANHPNILSIEGVAPKLFKFCVVSQWMPNGGLLGYVTKHPGVNRLELLIGVTRGLDYLHDNKIVHGDLKSSNILIDADGCPRLSDFGLRSIMKDIDPVNASTPSRGDAARYCAPELLDTNGAVRVEKKKPTNKSDIYSLSMVIVELVTGKIPFPDSSDPRVIIMISKGNRPPKPLQFDAPGMTPAVWKIAQKCWHQKAMERPEVKVVLQYLECPPNHGMCVHRVCSCPEREITDL</sequence>
<reference evidence="1" key="1">
    <citation type="submission" date="2019-10" db="EMBL/GenBank/DDBJ databases">
        <authorList>
            <consortium name="DOE Joint Genome Institute"/>
            <person name="Kuo A."/>
            <person name="Miyauchi S."/>
            <person name="Kiss E."/>
            <person name="Drula E."/>
            <person name="Kohler A."/>
            <person name="Sanchez-Garcia M."/>
            <person name="Andreopoulos B."/>
            <person name="Barry K.W."/>
            <person name="Bonito G."/>
            <person name="Buee M."/>
            <person name="Carver A."/>
            <person name="Chen C."/>
            <person name="Cichocki N."/>
            <person name="Clum A."/>
            <person name="Culley D."/>
            <person name="Crous P.W."/>
            <person name="Fauchery L."/>
            <person name="Girlanda M."/>
            <person name="Hayes R."/>
            <person name="Keri Z."/>
            <person name="Labutti K."/>
            <person name="Lipzen A."/>
            <person name="Lombard V."/>
            <person name="Magnuson J."/>
            <person name="Maillard F."/>
            <person name="Morin E."/>
            <person name="Murat C."/>
            <person name="Nolan M."/>
            <person name="Ohm R."/>
            <person name="Pangilinan J."/>
            <person name="Pereira M."/>
            <person name="Perotto S."/>
            <person name="Peter M."/>
            <person name="Riley R."/>
            <person name="Sitrit Y."/>
            <person name="Stielow B."/>
            <person name="Szollosi G."/>
            <person name="Zifcakova L."/>
            <person name="Stursova M."/>
            <person name="Spatafora J.W."/>
            <person name="Tedersoo L."/>
            <person name="Vaario L.-M."/>
            <person name="Yamada A."/>
            <person name="Yan M."/>
            <person name="Wang P."/>
            <person name="Xu J."/>
            <person name="Bruns T."/>
            <person name="Baldrian P."/>
            <person name="Vilgalys R."/>
            <person name="Henrissat B."/>
            <person name="Grigoriev I.V."/>
            <person name="Hibbett D."/>
            <person name="Nagy L.G."/>
            <person name="Martin F.M."/>
        </authorList>
    </citation>
    <scope>NUCLEOTIDE SEQUENCE</scope>
    <source>
        <strain evidence="1">P2</strain>
    </source>
</reference>
<dbReference type="Proteomes" id="UP000886501">
    <property type="component" value="Unassembled WGS sequence"/>
</dbReference>